<keyword evidence="2" id="KW-1185">Reference proteome</keyword>
<dbReference type="EMBL" id="JAWWNJ010000058">
    <property type="protein sequence ID" value="KAK7013965.1"/>
    <property type="molecule type" value="Genomic_DNA"/>
</dbReference>
<name>A0AAW0AMG1_9AGAR</name>
<dbReference type="Proteomes" id="UP001362999">
    <property type="component" value="Unassembled WGS sequence"/>
</dbReference>
<proteinExistence type="predicted"/>
<organism evidence="1 2">
    <name type="scientific">Favolaschia claudopus</name>
    <dbReference type="NCBI Taxonomy" id="2862362"/>
    <lineage>
        <taxon>Eukaryota</taxon>
        <taxon>Fungi</taxon>
        <taxon>Dikarya</taxon>
        <taxon>Basidiomycota</taxon>
        <taxon>Agaricomycotina</taxon>
        <taxon>Agaricomycetes</taxon>
        <taxon>Agaricomycetidae</taxon>
        <taxon>Agaricales</taxon>
        <taxon>Marasmiineae</taxon>
        <taxon>Mycenaceae</taxon>
        <taxon>Favolaschia</taxon>
    </lineage>
</organism>
<accession>A0AAW0AMG1</accession>
<evidence type="ECO:0000313" key="1">
    <source>
        <dbReference type="EMBL" id="KAK7013965.1"/>
    </source>
</evidence>
<sequence>MSVIGPENTQRDDGILLTLPRRIVAQHSVLREDDPSARIVPDSVMLVTRNGLENKQMRYATFMPQLRQGVMCDEGIRLRLLTIIFHIPSSSSSTSISSFASSPLLAFLVPSPAVRGSGPDSSPALTSPPFYIALSIRRQGASLYLLEQTEDVGGRRALFPPILPLSLTLHIAHLHNPRHRLRIQSSHSLVLHAVSASSQDLTPSLPSFTTESHASVPYIHFHYRLLSSLLRSSSPVGIAHGREAKLISPGTQ</sequence>
<gene>
    <name evidence="1" type="ORF">R3P38DRAFT_3206546</name>
</gene>
<comment type="caution">
    <text evidence="1">The sequence shown here is derived from an EMBL/GenBank/DDBJ whole genome shotgun (WGS) entry which is preliminary data.</text>
</comment>
<reference evidence="1 2" key="1">
    <citation type="journal article" date="2024" name="J Genomics">
        <title>Draft genome sequencing and assembly of Favolaschia claudopus CIRM-BRFM 2984 isolated from oak limbs.</title>
        <authorList>
            <person name="Navarro D."/>
            <person name="Drula E."/>
            <person name="Chaduli D."/>
            <person name="Cazenave R."/>
            <person name="Ahrendt S."/>
            <person name="Wang J."/>
            <person name="Lipzen A."/>
            <person name="Daum C."/>
            <person name="Barry K."/>
            <person name="Grigoriev I.V."/>
            <person name="Favel A."/>
            <person name="Rosso M.N."/>
            <person name="Martin F."/>
        </authorList>
    </citation>
    <scope>NUCLEOTIDE SEQUENCE [LARGE SCALE GENOMIC DNA]</scope>
    <source>
        <strain evidence="1 2">CIRM-BRFM 2984</strain>
    </source>
</reference>
<dbReference type="AlphaFoldDB" id="A0AAW0AMG1"/>
<protein>
    <submittedName>
        <fullName evidence="1">Uncharacterized protein</fullName>
    </submittedName>
</protein>
<evidence type="ECO:0000313" key="2">
    <source>
        <dbReference type="Proteomes" id="UP001362999"/>
    </source>
</evidence>